<feature type="region of interest" description="Disordered" evidence="1">
    <location>
        <begin position="1"/>
        <end position="23"/>
    </location>
</feature>
<reference evidence="2 3" key="1">
    <citation type="journal article" date="2023" name="Sci. Data">
        <title>Genome assembly of the Korean intertidal mud-creeper Batillaria attramentaria.</title>
        <authorList>
            <person name="Patra A.K."/>
            <person name="Ho P.T."/>
            <person name="Jun S."/>
            <person name="Lee S.J."/>
            <person name="Kim Y."/>
            <person name="Won Y.J."/>
        </authorList>
    </citation>
    <scope>NUCLEOTIDE SEQUENCE [LARGE SCALE GENOMIC DNA]</scope>
    <source>
        <strain evidence="2">Wonlab-2016</strain>
    </source>
</reference>
<name>A0ABD0LQN9_9CAEN</name>
<dbReference type="AlphaFoldDB" id="A0ABD0LQN9"/>
<keyword evidence="3" id="KW-1185">Reference proteome</keyword>
<sequence>TNHSNYRSSLDIGGSGGEWQARSNSSKFVRSSCKHLRPGFLPFDRRTALTTFHEKMHVQTSHPKNRSSLDVGAVVRGRLEATAAALCDLRVSTYVLLPFDSTAALTTF</sequence>
<organism evidence="2 3">
    <name type="scientific">Batillaria attramentaria</name>
    <dbReference type="NCBI Taxonomy" id="370345"/>
    <lineage>
        <taxon>Eukaryota</taxon>
        <taxon>Metazoa</taxon>
        <taxon>Spiralia</taxon>
        <taxon>Lophotrochozoa</taxon>
        <taxon>Mollusca</taxon>
        <taxon>Gastropoda</taxon>
        <taxon>Caenogastropoda</taxon>
        <taxon>Sorbeoconcha</taxon>
        <taxon>Cerithioidea</taxon>
        <taxon>Batillariidae</taxon>
        <taxon>Batillaria</taxon>
    </lineage>
</organism>
<gene>
    <name evidence="2" type="ORF">BaRGS_00007458</name>
</gene>
<evidence type="ECO:0000313" key="3">
    <source>
        <dbReference type="Proteomes" id="UP001519460"/>
    </source>
</evidence>
<dbReference type="EMBL" id="JACVVK020000032">
    <property type="protein sequence ID" value="KAK7501333.1"/>
    <property type="molecule type" value="Genomic_DNA"/>
</dbReference>
<protein>
    <submittedName>
        <fullName evidence="2">Uncharacterized protein</fullName>
    </submittedName>
</protein>
<evidence type="ECO:0000256" key="1">
    <source>
        <dbReference type="SAM" id="MobiDB-lite"/>
    </source>
</evidence>
<accession>A0ABD0LQN9</accession>
<proteinExistence type="predicted"/>
<comment type="caution">
    <text evidence="2">The sequence shown here is derived from an EMBL/GenBank/DDBJ whole genome shotgun (WGS) entry which is preliminary data.</text>
</comment>
<evidence type="ECO:0000313" key="2">
    <source>
        <dbReference type="EMBL" id="KAK7501333.1"/>
    </source>
</evidence>
<dbReference type="Proteomes" id="UP001519460">
    <property type="component" value="Unassembled WGS sequence"/>
</dbReference>
<feature type="non-terminal residue" evidence="2">
    <location>
        <position position="1"/>
    </location>
</feature>